<comment type="catalytic activity">
    <reaction evidence="5">
        <text>a 2'-deoxyadenosine in DNA + S-adenosyl-L-methionine = an N(6)-methyl-2'-deoxyadenosine in DNA + S-adenosyl-L-homocysteine + H(+)</text>
        <dbReference type="Rhea" id="RHEA:15197"/>
        <dbReference type="Rhea" id="RHEA-COMP:12418"/>
        <dbReference type="Rhea" id="RHEA-COMP:12419"/>
        <dbReference type="ChEBI" id="CHEBI:15378"/>
        <dbReference type="ChEBI" id="CHEBI:57856"/>
        <dbReference type="ChEBI" id="CHEBI:59789"/>
        <dbReference type="ChEBI" id="CHEBI:90615"/>
        <dbReference type="ChEBI" id="CHEBI:90616"/>
        <dbReference type="EC" id="2.1.1.72"/>
    </reaction>
</comment>
<keyword evidence="4" id="KW-0949">S-adenosyl-L-methionine</keyword>
<comment type="caution">
    <text evidence="7">The sequence shown here is derived from an EMBL/GenBank/DDBJ whole genome shotgun (WGS) entry which is preliminary data.</text>
</comment>
<evidence type="ECO:0000256" key="2">
    <source>
        <dbReference type="ARBA" id="ARBA00022603"/>
    </source>
</evidence>
<dbReference type="PROSITE" id="PS00092">
    <property type="entry name" value="N6_MTASE"/>
    <property type="match status" value="1"/>
</dbReference>
<evidence type="ECO:0000313" key="8">
    <source>
        <dbReference type="Proteomes" id="UP000761380"/>
    </source>
</evidence>
<name>A0A927WKK1_SELRU</name>
<evidence type="ECO:0000256" key="5">
    <source>
        <dbReference type="ARBA" id="ARBA00047942"/>
    </source>
</evidence>
<dbReference type="EMBL" id="SVBY01000001">
    <property type="protein sequence ID" value="MBE6091575.1"/>
    <property type="molecule type" value="Genomic_DNA"/>
</dbReference>
<gene>
    <name evidence="7" type="ORF">E7201_00120</name>
</gene>
<accession>A0A927WKK1</accession>
<evidence type="ECO:0000259" key="6">
    <source>
        <dbReference type="Pfam" id="PF07669"/>
    </source>
</evidence>
<dbReference type="InterPro" id="IPR002052">
    <property type="entry name" value="DNA_methylase_N6_adenine_CS"/>
</dbReference>
<dbReference type="InterPro" id="IPR011639">
    <property type="entry name" value="MethylTrfase_TaqI-like_dom"/>
</dbReference>
<organism evidence="7 8">
    <name type="scientific">Selenomonas ruminantium</name>
    <dbReference type="NCBI Taxonomy" id="971"/>
    <lineage>
        <taxon>Bacteria</taxon>
        <taxon>Bacillati</taxon>
        <taxon>Bacillota</taxon>
        <taxon>Negativicutes</taxon>
        <taxon>Selenomonadales</taxon>
        <taxon>Selenomonadaceae</taxon>
        <taxon>Selenomonas</taxon>
    </lineage>
</organism>
<dbReference type="GO" id="GO:0006304">
    <property type="term" value="P:DNA modification"/>
    <property type="evidence" value="ECO:0007669"/>
    <property type="project" value="InterPro"/>
</dbReference>
<keyword evidence="3" id="KW-0808">Transferase</keyword>
<dbReference type="PANTHER" id="PTHR33841">
    <property type="entry name" value="DNA METHYLTRANSFERASE YEEA-RELATED"/>
    <property type="match status" value="1"/>
</dbReference>
<proteinExistence type="predicted"/>
<reference evidence="7" key="1">
    <citation type="submission" date="2019-04" db="EMBL/GenBank/DDBJ databases">
        <title>Evolution of Biomass-Degrading Anaerobic Consortia Revealed by Metagenomics.</title>
        <authorList>
            <person name="Peng X."/>
        </authorList>
    </citation>
    <scope>NUCLEOTIDE SEQUENCE</scope>
    <source>
        <strain evidence="7">SIG240</strain>
    </source>
</reference>
<evidence type="ECO:0000256" key="3">
    <source>
        <dbReference type="ARBA" id="ARBA00022679"/>
    </source>
</evidence>
<dbReference type="Proteomes" id="UP000761380">
    <property type="component" value="Unassembled WGS sequence"/>
</dbReference>
<dbReference type="AlphaFoldDB" id="A0A927WKK1"/>
<evidence type="ECO:0000256" key="4">
    <source>
        <dbReference type="ARBA" id="ARBA00022691"/>
    </source>
</evidence>
<dbReference type="Gene3D" id="3.40.50.150">
    <property type="entry name" value="Vaccinia Virus protein VP39"/>
    <property type="match status" value="2"/>
</dbReference>
<dbReference type="Pfam" id="PF07669">
    <property type="entry name" value="Eco57I"/>
    <property type="match status" value="1"/>
</dbReference>
<dbReference type="InterPro" id="IPR050953">
    <property type="entry name" value="N4_N6_ade-DNA_methylase"/>
</dbReference>
<dbReference type="InterPro" id="IPR029063">
    <property type="entry name" value="SAM-dependent_MTases_sf"/>
</dbReference>
<keyword evidence="2 7" id="KW-0489">Methyltransferase</keyword>
<evidence type="ECO:0000313" key="7">
    <source>
        <dbReference type="EMBL" id="MBE6091575.1"/>
    </source>
</evidence>
<evidence type="ECO:0000256" key="1">
    <source>
        <dbReference type="ARBA" id="ARBA00011900"/>
    </source>
</evidence>
<feature type="domain" description="Type II methyltransferase M.TaqI-like" evidence="6">
    <location>
        <begin position="206"/>
        <end position="559"/>
    </location>
</feature>
<dbReference type="GO" id="GO:0032259">
    <property type="term" value="P:methylation"/>
    <property type="evidence" value="ECO:0007669"/>
    <property type="project" value="UniProtKB-KW"/>
</dbReference>
<dbReference type="SUPFAM" id="SSF53335">
    <property type="entry name" value="S-adenosyl-L-methionine-dependent methyltransferases"/>
    <property type="match status" value="1"/>
</dbReference>
<dbReference type="EC" id="2.1.1.72" evidence="1"/>
<sequence>MLRIVSLMSLTRDTGKKNTRRGRISYANLGINQMGAVYEALLSYRGFIADTDLYEVKRAKDKFNELDVGYFVKAEELENYTEDERARYESGENKGKLRIYEKGTFIYRLAGREREKSASYYTPEVLTKCLVKYALKELLVDKSADDILQLTVCEPAMGSAAFLNEAINQLAEAYLQKRQAENGESIPYDERKKELQKVKMFIADRNVYGVDLNPTAVELAEVSLWLNTIHEGGLVPWFGTQLVNGNSLIGARRECYHVDALRATAKGTRWYENAPERVNLTETRKPKTQVYHFLTGDPGMANYTDKVIKALEPENIKKIKTWQKGFTKPYDGDDIKVMLHLSQKIDDLWEQQVQLRKEIEAETRDNLSIYGHKDDTVDSHTSIRRKDEIYRKGYKSEEQKNAGPYARLRFAMDYWCALWFWPIEKADMLPTRDEFLAEMGFIIEGVVNTNSNIAAMTDENYQISLFNHEMSKQMNLFDSQREEAQDAMMEKIRNFYPQGTIVDLEQLITLFPRLALVKKIAKNNKFLHWELEFADIFKVREGFDLMVGNPPWVLLGWNEQDLLSDVNPMFTVKNLSATQTAKERTIALGNTTTKAEYLSEYESIASTQSFLNAVQNYPLLVGQKANLYKCFLPVAWMACNDSGYSGFVHPEGVYDDPKGGALREKLYQRLRKHFMFANELKFFHEVHHHTTFSVNVYGGPQKVIAFDTISNLYAVSTLEECYRNSGAVFSHGIKKNGSRWNLDGTADRVLRITSTELKLLCKIFDEKNEWKRTNLPAIHCEQLIDVLKCFVGQKRKLADMQDELYATQCWNETLDQNEGIIVAEKENDATVASFPENISEVVYSAPNVGILNPYNSTPRHLYRINSDYDKIDLNFISDNYMVRCRYRPGISMDKYILKLPKSSWGLVTDDYRLISREFVGCDSERTLTCAIAPKGIAHVHAVFSLCIKNCMDMCCLAGCEASVPYDFLVKCLGKRHINYKTYMLFPLLESEENLPIVLRALMLNCLTIYYEELWQKCWRDSYPQDSWAKSDPRLRPERFTTLTDKWTWGTPLRTDYERRQALVELDVLTAMALGMSLDQLKTIYRIQFPVLQSYEAGTFYDANGRIAFTINRSLIGVGVDRSTWENTLQQLKPGETYRKTYMDDTQPGGPVERTIEYVAPFDRCDREEDYETAWKFFSEKHGKVGQ</sequence>
<dbReference type="PANTHER" id="PTHR33841:SF1">
    <property type="entry name" value="DNA METHYLTRANSFERASE A"/>
    <property type="match status" value="1"/>
</dbReference>
<protein>
    <recommendedName>
        <fullName evidence="1">site-specific DNA-methyltransferase (adenine-specific)</fullName>
        <ecNumber evidence="1">2.1.1.72</ecNumber>
    </recommendedName>
</protein>
<dbReference type="GO" id="GO:0009007">
    <property type="term" value="F:site-specific DNA-methyltransferase (adenine-specific) activity"/>
    <property type="evidence" value="ECO:0007669"/>
    <property type="project" value="UniProtKB-EC"/>
</dbReference>
<dbReference type="GO" id="GO:0003676">
    <property type="term" value="F:nucleic acid binding"/>
    <property type="evidence" value="ECO:0007669"/>
    <property type="project" value="InterPro"/>
</dbReference>